<accession>A0A165BSA5</accession>
<organism evidence="1 2">
    <name type="scientific">Laetiporus sulphureus 93-53</name>
    <dbReference type="NCBI Taxonomy" id="1314785"/>
    <lineage>
        <taxon>Eukaryota</taxon>
        <taxon>Fungi</taxon>
        <taxon>Dikarya</taxon>
        <taxon>Basidiomycota</taxon>
        <taxon>Agaricomycotina</taxon>
        <taxon>Agaricomycetes</taxon>
        <taxon>Polyporales</taxon>
        <taxon>Laetiporus</taxon>
    </lineage>
</organism>
<dbReference type="EMBL" id="KV427663">
    <property type="protein sequence ID" value="KZT01561.1"/>
    <property type="molecule type" value="Genomic_DNA"/>
</dbReference>
<gene>
    <name evidence="1" type="ORF">LAESUDRAFT_717443</name>
</gene>
<dbReference type="InParanoid" id="A0A165BSA5"/>
<dbReference type="GeneID" id="63824367"/>
<keyword evidence="2" id="KW-1185">Reference proteome</keyword>
<protein>
    <submittedName>
        <fullName evidence="1">Uncharacterized protein</fullName>
    </submittedName>
</protein>
<dbReference type="AlphaFoldDB" id="A0A165BSA5"/>
<proteinExistence type="predicted"/>
<evidence type="ECO:0000313" key="2">
    <source>
        <dbReference type="Proteomes" id="UP000076871"/>
    </source>
</evidence>
<reference evidence="1 2" key="1">
    <citation type="journal article" date="2016" name="Mol. Biol. Evol.">
        <title>Comparative Genomics of Early-Diverging Mushroom-Forming Fungi Provides Insights into the Origins of Lignocellulose Decay Capabilities.</title>
        <authorList>
            <person name="Nagy L.G."/>
            <person name="Riley R."/>
            <person name="Tritt A."/>
            <person name="Adam C."/>
            <person name="Daum C."/>
            <person name="Floudas D."/>
            <person name="Sun H."/>
            <person name="Yadav J.S."/>
            <person name="Pangilinan J."/>
            <person name="Larsson K.H."/>
            <person name="Matsuura K."/>
            <person name="Barry K."/>
            <person name="Labutti K."/>
            <person name="Kuo R."/>
            <person name="Ohm R.A."/>
            <person name="Bhattacharya S.S."/>
            <person name="Shirouzu T."/>
            <person name="Yoshinaga Y."/>
            <person name="Martin F.M."/>
            <person name="Grigoriev I.V."/>
            <person name="Hibbett D.S."/>
        </authorList>
    </citation>
    <scope>NUCLEOTIDE SEQUENCE [LARGE SCALE GENOMIC DNA]</scope>
    <source>
        <strain evidence="1 2">93-53</strain>
    </source>
</reference>
<evidence type="ECO:0000313" key="1">
    <source>
        <dbReference type="EMBL" id="KZT01561.1"/>
    </source>
</evidence>
<dbReference type="Proteomes" id="UP000076871">
    <property type="component" value="Unassembled WGS sequence"/>
</dbReference>
<dbReference type="RefSeq" id="XP_040759301.1">
    <property type="nucleotide sequence ID" value="XM_040907338.1"/>
</dbReference>
<name>A0A165BSA5_9APHY</name>
<sequence length="157" mass="17328">MQENFDLIEVSHDQVESEHECNVTIEGGKIAKETRGLKHPSKIAMPRTASHMHMKGAQAFLNSVGRTSIHQYYALFSKAWGIAHKGCSLLEDLGVELLAVLHQSMADREHIWLACNMQLAYTWFIELELLAMTTKTLDGTMAAASSSVALGSTEPTI</sequence>